<dbReference type="Pfam" id="PF00270">
    <property type="entry name" value="DEAD"/>
    <property type="match status" value="1"/>
</dbReference>
<keyword evidence="1 10" id="KW-0547">Nucleotide-binding</keyword>
<gene>
    <name evidence="13" type="primary">helS</name>
    <name evidence="10" type="synonym">hel308</name>
</gene>
<dbReference type="EMBL" id="KF900813">
    <property type="protein sequence ID" value="AIF07788.1"/>
    <property type="molecule type" value="Genomic_DNA"/>
</dbReference>
<dbReference type="EC" id="5.6.2.4" evidence="10"/>
<dbReference type="Pfam" id="PF00271">
    <property type="entry name" value="Helicase_C"/>
    <property type="match status" value="1"/>
</dbReference>
<feature type="domain" description="Helicase C-terminal" evidence="12">
    <location>
        <begin position="238"/>
        <end position="439"/>
    </location>
</feature>
<dbReference type="GO" id="GO:0043138">
    <property type="term" value="F:3'-5' DNA helicase activity"/>
    <property type="evidence" value="ECO:0007669"/>
    <property type="project" value="UniProtKB-UniRule"/>
</dbReference>
<evidence type="ECO:0000256" key="4">
    <source>
        <dbReference type="ARBA" id="ARBA00022806"/>
    </source>
</evidence>
<comment type="catalytic activity">
    <reaction evidence="10">
        <text>ATP + H2O = ADP + phosphate + H(+)</text>
        <dbReference type="Rhea" id="RHEA:13065"/>
        <dbReference type="ChEBI" id="CHEBI:15377"/>
        <dbReference type="ChEBI" id="CHEBI:15378"/>
        <dbReference type="ChEBI" id="CHEBI:30616"/>
        <dbReference type="ChEBI" id="CHEBI:43474"/>
        <dbReference type="ChEBI" id="CHEBI:456216"/>
        <dbReference type="EC" id="5.6.2.4"/>
    </reaction>
</comment>
<organism evidence="13">
    <name type="scientific">uncultured marine thaumarchaeote KM3_24_H11</name>
    <dbReference type="NCBI Taxonomy" id="1456102"/>
    <lineage>
        <taxon>Archaea</taxon>
        <taxon>Nitrososphaerota</taxon>
        <taxon>environmental samples</taxon>
    </lineage>
</organism>
<evidence type="ECO:0000256" key="5">
    <source>
        <dbReference type="ARBA" id="ARBA00022840"/>
    </source>
</evidence>
<keyword evidence="5 10" id="KW-0067">ATP-binding</keyword>
<keyword evidence="6 10" id="KW-0238">DNA-binding</keyword>
<keyword evidence="3 10" id="KW-0378">Hydrolase</keyword>
<evidence type="ECO:0000259" key="11">
    <source>
        <dbReference type="PROSITE" id="PS51192"/>
    </source>
</evidence>
<evidence type="ECO:0000256" key="3">
    <source>
        <dbReference type="ARBA" id="ARBA00022801"/>
    </source>
</evidence>
<dbReference type="Gene3D" id="1.10.3380.30">
    <property type="match status" value="1"/>
</dbReference>
<evidence type="ECO:0000256" key="9">
    <source>
        <dbReference type="ARBA" id="ARBA00034617"/>
    </source>
</evidence>
<dbReference type="GO" id="GO:0003677">
    <property type="term" value="F:DNA binding"/>
    <property type="evidence" value="ECO:0007669"/>
    <property type="project" value="UniProtKB-UniRule"/>
</dbReference>
<feature type="binding site" evidence="10">
    <location>
        <position position="28"/>
    </location>
    <ligand>
        <name>ATP</name>
        <dbReference type="ChEBI" id="CHEBI:30616"/>
    </ligand>
</feature>
<dbReference type="InterPro" id="IPR011545">
    <property type="entry name" value="DEAD/DEAH_box_helicase_dom"/>
</dbReference>
<dbReference type="SUPFAM" id="SSF46785">
    <property type="entry name" value="Winged helix' DNA-binding domain"/>
    <property type="match status" value="1"/>
</dbReference>
<dbReference type="Pfam" id="PF14520">
    <property type="entry name" value="HHH_5"/>
    <property type="match status" value="1"/>
</dbReference>
<dbReference type="InterPro" id="IPR027417">
    <property type="entry name" value="P-loop_NTPase"/>
</dbReference>
<name>A0A075H1E1_9ARCH</name>
<evidence type="ECO:0000256" key="6">
    <source>
        <dbReference type="ARBA" id="ARBA00023125"/>
    </source>
</evidence>
<keyword evidence="7 10" id="KW-0234">DNA repair</keyword>
<comment type="similarity">
    <text evidence="10">Belongs to the helicase family. Hel308 subfamily.</text>
</comment>
<protein>
    <recommendedName>
        <fullName evidence="10">ATP-dependent DNA helicase Hel308</fullName>
        <ecNumber evidence="10">5.6.2.4</ecNumber>
    </recommendedName>
    <alternativeName>
        <fullName evidence="10">DNA 3'-5' helicase Hel308</fullName>
    </alternativeName>
</protein>
<evidence type="ECO:0000313" key="13">
    <source>
        <dbReference type="EMBL" id="AIF07788.1"/>
    </source>
</evidence>
<dbReference type="CDD" id="cd18795">
    <property type="entry name" value="SF2_C_Ski2"/>
    <property type="match status" value="1"/>
</dbReference>
<evidence type="ECO:0000256" key="10">
    <source>
        <dbReference type="HAMAP-Rule" id="MF_00442"/>
    </source>
</evidence>
<dbReference type="InterPro" id="IPR036390">
    <property type="entry name" value="WH_DNA-bd_sf"/>
</dbReference>
<comment type="function">
    <text evidence="10">DNA-dependent ATPase and 3'-5' DNA helicase that may be involved in repair of stalled replication forks.</text>
</comment>
<dbReference type="PANTHER" id="PTHR47961">
    <property type="entry name" value="DNA POLYMERASE THETA, PUTATIVE (AFU_ORTHOLOGUE AFUA_1G05260)-RELATED"/>
    <property type="match status" value="1"/>
</dbReference>
<feature type="domain" description="Helicase ATP-binding" evidence="11">
    <location>
        <begin position="33"/>
        <end position="204"/>
    </location>
</feature>
<dbReference type="FunFam" id="3.40.50.300:FF:003787">
    <property type="entry name" value="ATP-dependent DNA helicase Hel308"/>
    <property type="match status" value="1"/>
</dbReference>
<reference evidence="13" key="1">
    <citation type="journal article" date="2014" name="Genome Biol. Evol.">
        <title>Pangenome evidence for extensive interdomain horizontal transfer affecting lineage core and shell genes in uncultured planktonic thaumarchaeota and euryarchaeota.</title>
        <authorList>
            <person name="Deschamps P."/>
            <person name="Zivanovic Y."/>
            <person name="Moreira D."/>
            <person name="Rodriguez-Valera F."/>
            <person name="Lopez-Garcia P."/>
        </authorList>
    </citation>
    <scope>NUCLEOTIDE SEQUENCE</scope>
</reference>
<sequence>MKIEKLTLPDSAIDFLKSQGYEKLYPPQADCVKSGLLDGKSILVSAPTASGKTLIAMLAMLSYLSKNKGKVIYLSPLRALAAEKFTEFKKLEKISLGKKIKTSISTGDFENIEKNLEKSNILILTNEKMDSIIRHGAEWIDDIGLVISDEVHLIGDESRGPTLEMILTHLKLLESKPQIIGLSATITNSNEIADWLDCKLVKNDWRPVPLSEGVCDGGKVTMSDGETFEVKPSLRGIPIDLGVQSVQNGGQSLVFAETRVRSKSLATKAADVISQLLVKKELTALEKTSKQILAENEHTEIVKTLATLVKKGVAFHHAGLNQKCREIVEKEFRKGTIKLLSSTPTLAAGVNLPARRVVISNINRYNAKVGANRPISVLEYKQLCGRAGRPQYDKYGESIIVGNGNTEDLTEYYIHGESEPIVSKITEDKSLRTHILSVIVTHPGIKKEELLEFFLQTLGGLQTTKATLSFAINISLRFLSSQQLVIKKGERYAGTAFGKKTSMLYIDPLTATFFRDAIDNVSQQGKHTFGFLHIMTNCEEFFPNFSLRNKDYESTSLMIENHSSELIEPISEYDCSRSLLALQMWITESTELSLSDTLGIEAGDMHRMVENANWLSYCLREISKHIERSDLLEEFDDLRKRIVYGIREELLDLVRVKGIGRVRARILFKHNIKNLDDLAKIPTHKLAEIDKIGLTIASNIKAELKKVRY</sequence>
<dbReference type="InterPro" id="IPR050474">
    <property type="entry name" value="Hel308_SKI2-like"/>
</dbReference>
<dbReference type="Pfam" id="PF21280">
    <property type="entry name" value="Helicase_dom4_arc"/>
    <property type="match status" value="1"/>
</dbReference>
<keyword evidence="2 10" id="KW-0227">DNA damage</keyword>
<dbReference type="Gene3D" id="3.40.50.300">
    <property type="entry name" value="P-loop containing nucleotide triphosphate hydrolases"/>
    <property type="match status" value="2"/>
</dbReference>
<proteinExistence type="inferred from homology"/>
<dbReference type="AlphaFoldDB" id="A0A075H1E1"/>
<dbReference type="InterPro" id="IPR014001">
    <property type="entry name" value="Helicase_ATP-bd"/>
</dbReference>
<evidence type="ECO:0000259" key="12">
    <source>
        <dbReference type="PROSITE" id="PS51194"/>
    </source>
</evidence>
<evidence type="ECO:0000256" key="8">
    <source>
        <dbReference type="ARBA" id="ARBA00023235"/>
    </source>
</evidence>
<dbReference type="InterPro" id="IPR022965">
    <property type="entry name" value="Helicase_Hel308"/>
</dbReference>
<dbReference type="SUPFAM" id="SSF52540">
    <property type="entry name" value="P-loop containing nucleoside triphosphate hydrolases"/>
    <property type="match status" value="1"/>
</dbReference>
<dbReference type="InterPro" id="IPR001650">
    <property type="entry name" value="Helicase_C-like"/>
</dbReference>
<comment type="catalytic activity">
    <reaction evidence="9 10">
        <text>Couples ATP hydrolysis with the unwinding of duplex DNA by translocating in the 3'-5' direction.</text>
        <dbReference type="EC" id="5.6.2.4"/>
    </reaction>
</comment>
<dbReference type="GO" id="GO:0006281">
    <property type="term" value="P:DNA repair"/>
    <property type="evidence" value="ECO:0007669"/>
    <property type="project" value="UniProtKB-UniRule"/>
</dbReference>
<dbReference type="GO" id="GO:0016887">
    <property type="term" value="F:ATP hydrolysis activity"/>
    <property type="evidence" value="ECO:0007669"/>
    <property type="project" value="RHEA"/>
</dbReference>
<comment type="subunit">
    <text evidence="10">Monomer.</text>
</comment>
<evidence type="ECO:0000256" key="7">
    <source>
        <dbReference type="ARBA" id="ARBA00023204"/>
    </source>
</evidence>
<dbReference type="Gene3D" id="1.10.150.20">
    <property type="entry name" value="5' to 3' exonuclease, C-terminal subdomain"/>
    <property type="match status" value="1"/>
</dbReference>
<dbReference type="PANTHER" id="PTHR47961:SF10">
    <property type="entry name" value="ATP-DEPENDENT DNA HELICASE HEL308"/>
    <property type="match status" value="1"/>
</dbReference>
<dbReference type="HAMAP" id="MF_00442">
    <property type="entry name" value="Helicase_Hel308"/>
    <property type="match status" value="1"/>
</dbReference>
<dbReference type="GO" id="GO:0005524">
    <property type="term" value="F:ATP binding"/>
    <property type="evidence" value="ECO:0007669"/>
    <property type="project" value="UniProtKB-UniRule"/>
</dbReference>
<evidence type="ECO:0000256" key="2">
    <source>
        <dbReference type="ARBA" id="ARBA00022763"/>
    </source>
</evidence>
<keyword evidence="4 10" id="KW-0347">Helicase</keyword>
<dbReference type="InterPro" id="IPR048772">
    <property type="entry name" value="Hel308-like_dom4"/>
</dbReference>
<keyword evidence="8 10" id="KW-0413">Isomerase</keyword>
<dbReference type="SMART" id="SM00490">
    <property type="entry name" value="HELICc"/>
    <property type="match status" value="1"/>
</dbReference>
<accession>A0A075H1E1</accession>
<dbReference type="PROSITE" id="PS51192">
    <property type="entry name" value="HELICASE_ATP_BIND_1"/>
    <property type="match status" value="1"/>
</dbReference>
<dbReference type="SUPFAM" id="SSF158702">
    <property type="entry name" value="Sec63 N-terminal domain-like"/>
    <property type="match status" value="1"/>
</dbReference>
<dbReference type="SMART" id="SM00487">
    <property type="entry name" value="DEXDc"/>
    <property type="match status" value="1"/>
</dbReference>
<evidence type="ECO:0000256" key="1">
    <source>
        <dbReference type="ARBA" id="ARBA00022741"/>
    </source>
</evidence>
<dbReference type="PROSITE" id="PS51194">
    <property type="entry name" value="HELICASE_CTER"/>
    <property type="match status" value="1"/>
</dbReference>